<dbReference type="Pfam" id="PF00593">
    <property type="entry name" value="TonB_dep_Rec_b-barrel"/>
    <property type="match status" value="1"/>
</dbReference>
<dbReference type="PANTHER" id="PTHR30069:SF29">
    <property type="entry name" value="HEMOGLOBIN AND HEMOGLOBIN-HAPTOGLOBIN-BINDING PROTEIN 1-RELATED"/>
    <property type="match status" value="1"/>
</dbReference>
<organism evidence="15 16">
    <name type="scientific">Orbus sasakiae</name>
    <dbReference type="NCBI Taxonomy" id="1078475"/>
    <lineage>
        <taxon>Bacteria</taxon>
        <taxon>Pseudomonadati</taxon>
        <taxon>Pseudomonadota</taxon>
        <taxon>Gammaproteobacteria</taxon>
        <taxon>Orbales</taxon>
        <taxon>Orbaceae</taxon>
        <taxon>Orbus</taxon>
    </lineage>
</organism>
<comment type="similarity">
    <text evidence="2">Belongs to the TonB-dependent receptor family. Hemoglobin/haptoglobin binding protein subfamily.</text>
</comment>
<dbReference type="EMBL" id="BAABHY010000005">
    <property type="protein sequence ID" value="GAA5113047.1"/>
    <property type="molecule type" value="Genomic_DNA"/>
</dbReference>
<evidence type="ECO:0000256" key="12">
    <source>
        <dbReference type="PROSITE-ProRule" id="PRU10143"/>
    </source>
</evidence>
<name>A0ABP9NC93_9GAMM</name>
<dbReference type="Proteomes" id="UP001500171">
    <property type="component" value="Unassembled WGS sequence"/>
</dbReference>
<evidence type="ECO:0000256" key="1">
    <source>
        <dbReference type="ARBA" id="ARBA00004571"/>
    </source>
</evidence>
<evidence type="ECO:0000256" key="6">
    <source>
        <dbReference type="ARBA" id="ARBA00022729"/>
    </source>
</evidence>
<sequence>MSTHYVLAAEHSHQQDTIVVTAARGEQSIWDSSVSVVAINSEEIRENNGDSIIETLRDVPGVEISDNALAGRKQIMIRGEAPSRVLILIDGQEVSYHRSGHGSSAGILIDMESVERVEVIKGPYSVLYGSQAIGGVVNFITRKGSNSNKPFNGHVKFIYDGATDGLTEMASVYGSIDHIFDYRISGTYSEQDERKTPEGRLDNTDFNNNTLSAWFGLNLDKHKISLSLDRYKLDTQTYASQDQLDGMDSFLVSLPKLQREKVGLFYDYKIDDNVIKNIHIDGYYQILKRTFVNDIHVPSPDMKTHTQTDDKQKTKGINFQVDLQPIERIKLILGAQYLQDTVTQISNKTLDMYMESETPLPMFNYSRYTNSNNSWKQNHFSLFAQNDWAITKRLNWNIGLRQYWVKSKLESGSKNETCSNRPAILSCKPSTQVDKSRSDSGETVVVSTGATYQTSDELILRASFGQGYVYPTLSHLYAITNAHLQETYGNPDLEAEKSNNYELGFRFNNNSWLIDTSIYYSIAKNYIDNIECAGSAICNGLSSSKDTFRAYYYNVNKAKTYGLEFEIEYLDWDVTPYFKGNVIRRQFETAKYKTFDSGNPLFSGSFGIKHTAYFNQVDLNSNLFMRVATDATKKSDSNTYHYAGWSTVNLSMVASFGDKRQYQIGLDLNNILNKKYTTAYESIPAAKFNAVIATSMSF</sequence>
<feature type="domain" description="TonB-dependent receptor plug" evidence="14">
    <location>
        <begin position="31"/>
        <end position="136"/>
    </location>
</feature>
<dbReference type="CDD" id="cd01347">
    <property type="entry name" value="ligand_gated_channel"/>
    <property type="match status" value="1"/>
</dbReference>
<dbReference type="Pfam" id="PF07715">
    <property type="entry name" value="Plug"/>
    <property type="match status" value="1"/>
</dbReference>
<evidence type="ECO:0000256" key="7">
    <source>
        <dbReference type="ARBA" id="ARBA00023077"/>
    </source>
</evidence>
<dbReference type="SUPFAM" id="SSF56935">
    <property type="entry name" value="Porins"/>
    <property type="match status" value="1"/>
</dbReference>
<evidence type="ECO:0000313" key="15">
    <source>
        <dbReference type="EMBL" id="GAA5113047.1"/>
    </source>
</evidence>
<dbReference type="PROSITE" id="PS00430">
    <property type="entry name" value="TONB_DEPENDENT_REC_1"/>
    <property type="match status" value="1"/>
</dbReference>
<dbReference type="InterPro" id="IPR000531">
    <property type="entry name" value="Beta-barrel_TonB"/>
</dbReference>
<dbReference type="Gene3D" id="2.40.170.20">
    <property type="entry name" value="TonB-dependent receptor, beta-barrel domain"/>
    <property type="match status" value="1"/>
</dbReference>
<gene>
    <name evidence="15" type="ORF">GCM10023211_20630</name>
</gene>
<evidence type="ECO:0000256" key="8">
    <source>
        <dbReference type="ARBA" id="ARBA00023136"/>
    </source>
</evidence>
<feature type="domain" description="TonB-dependent receptor-like beta-barrel" evidence="13">
    <location>
        <begin position="204"/>
        <end position="671"/>
    </location>
</feature>
<dbReference type="InterPro" id="IPR036942">
    <property type="entry name" value="Beta-barrel_TonB_sf"/>
</dbReference>
<dbReference type="PROSITE" id="PS52016">
    <property type="entry name" value="TONB_DEPENDENT_REC_3"/>
    <property type="match status" value="1"/>
</dbReference>
<dbReference type="InterPro" id="IPR012910">
    <property type="entry name" value="Plug_dom"/>
</dbReference>
<keyword evidence="10 11" id="KW-0998">Cell outer membrane</keyword>
<proteinExistence type="inferred from homology"/>
<evidence type="ECO:0000256" key="3">
    <source>
        <dbReference type="ARBA" id="ARBA00022448"/>
    </source>
</evidence>
<keyword evidence="6" id="KW-0732">Signal</keyword>
<dbReference type="InterPro" id="IPR039426">
    <property type="entry name" value="TonB-dep_rcpt-like"/>
</dbReference>
<protein>
    <submittedName>
        <fullName evidence="15">TonB-dependent receptor</fullName>
    </submittedName>
</protein>
<dbReference type="Gene3D" id="2.170.130.10">
    <property type="entry name" value="TonB-dependent receptor, plug domain"/>
    <property type="match status" value="1"/>
</dbReference>
<comment type="caution">
    <text evidence="15">The sequence shown here is derived from an EMBL/GenBank/DDBJ whole genome shotgun (WGS) entry which is preliminary data.</text>
</comment>
<comment type="subcellular location">
    <subcellularLocation>
        <location evidence="1 11">Cell outer membrane</location>
        <topology evidence="1 11">Multi-pass membrane protein</topology>
    </subcellularLocation>
</comment>
<evidence type="ECO:0000259" key="14">
    <source>
        <dbReference type="Pfam" id="PF07715"/>
    </source>
</evidence>
<evidence type="ECO:0000256" key="4">
    <source>
        <dbReference type="ARBA" id="ARBA00022452"/>
    </source>
</evidence>
<evidence type="ECO:0000256" key="5">
    <source>
        <dbReference type="ARBA" id="ARBA00022692"/>
    </source>
</evidence>
<keyword evidence="16" id="KW-1185">Reference proteome</keyword>
<keyword evidence="5 11" id="KW-0812">Transmembrane</keyword>
<evidence type="ECO:0000259" key="13">
    <source>
        <dbReference type="Pfam" id="PF00593"/>
    </source>
</evidence>
<keyword evidence="7 12" id="KW-0798">TonB box</keyword>
<dbReference type="PANTHER" id="PTHR30069">
    <property type="entry name" value="TONB-DEPENDENT OUTER MEMBRANE RECEPTOR"/>
    <property type="match status" value="1"/>
</dbReference>
<evidence type="ECO:0000256" key="11">
    <source>
        <dbReference type="PROSITE-ProRule" id="PRU01360"/>
    </source>
</evidence>
<evidence type="ECO:0000256" key="2">
    <source>
        <dbReference type="ARBA" id="ARBA00008143"/>
    </source>
</evidence>
<evidence type="ECO:0000313" key="16">
    <source>
        <dbReference type="Proteomes" id="UP001500171"/>
    </source>
</evidence>
<keyword evidence="9 15" id="KW-0675">Receptor</keyword>
<keyword evidence="3 11" id="KW-0813">Transport</keyword>
<accession>A0ABP9NC93</accession>
<dbReference type="InterPro" id="IPR010916">
    <property type="entry name" value="TonB_box_CS"/>
</dbReference>
<evidence type="ECO:0000256" key="10">
    <source>
        <dbReference type="ARBA" id="ARBA00023237"/>
    </source>
</evidence>
<dbReference type="InterPro" id="IPR037066">
    <property type="entry name" value="Plug_dom_sf"/>
</dbReference>
<keyword evidence="4 11" id="KW-1134">Transmembrane beta strand</keyword>
<feature type="short sequence motif" description="TonB box" evidence="12">
    <location>
        <begin position="17"/>
        <end position="23"/>
    </location>
</feature>
<keyword evidence="8 11" id="KW-0472">Membrane</keyword>
<reference evidence="16" key="1">
    <citation type="journal article" date="2019" name="Int. J. Syst. Evol. Microbiol.">
        <title>The Global Catalogue of Microorganisms (GCM) 10K type strain sequencing project: providing services to taxonomists for standard genome sequencing and annotation.</title>
        <authorList>
            <consortium name="The Broad Institute Genomics Platform"/>
            <consortium name="The Broad Institute Genome Sequencing Center for Infectious Disease"/>
            <person name="Wu L."/>
            <person name="Ma J."/>
        </authorList>
    </citation>
    <scope>NUCLEOTIDE SEQUENCE [LARGE SCALE GENOMIC DNA]</scope>
    <source>
        <strain evidence="16">JCM 18050</strain>
    </source>
</reference>
<evidence type="ECO:0000256" key="9">
    <source>
        <dbReference type="ARBA" id="ARBA00023170"/>
    </source>
</evidence>